<dbReference type="PANTHER" id="PTHR11177:SF337">
    <property type="entry name" value="CHITINASE"/>
    <property type="match status" value="1"/>
</dbReference>
<dbReference type="PROSITE" id="PS50941">
    <property type="entry name" value="CHIT_BIND_I_2"/>
    <property type="match status" value="1"/>
</dbReference>
<name>A0A167DZF0_COLIC</name>
<protein>
    <recommendedName>
        <fullName evidence="1">chitinase</fullName>
        <ecNumber evidence="1">3.2.1.14</ecNumber>
    </recommendedName>
</protein>
<gene>
    <name evidence="7" type="ORF">CI238_05202</name>
</gene>
<evidence type="ECO:0000256" key="2">
    <source>
        <dbReference type="ARBA" id="ARBA00022669"/>
    </source>
</evidence>
<keyword evidence="3" id="KW-1015">Disulfide bond</keyword>
<dbReference type="SUPFAM" id="SSF51445">
    <property type="entry name" value="(Trans)glycosidases"/>
    <property type="match status" value="1"/>
</dbReference>
<dbReference type="AlphaFoldDB" id="A0A167DZF0"/>
<evidence type="ECO:0000259" key="6">
    <source>
        <dbReference type="PROSITE" id="PS51910"/>
    </source>
</evidence>
<feature type="disulfide bond" evidence="3">
    <location>
        <begin position="431"/>
        <end position="445"/>
    </location>
</feature>
<evidence type="ECO:0000256" key="1">
    <source>
        <dbReference type="ARBA" id="ARBA00012729"/>
    </source>
</evidence>
<dbReference type="PROSITE" id="PS51910">
    <property type="entry name" value="GH18_2"/>
    <property type="match status" value="1"/>
</dbReference>
<dbReference type="InterPro" id="IPR050314">
    <property type="entry name" value="Glycosyl_Hydrlase_18"/>
</dbReference>
<evidence type="ECO:0000313" key="7">
    <source>
        <dbReference type="EMBL" id="KZL84524.1"/>
    </source>
</evidence>
<dbReference type="InterPro" id="IPR036861">
    <property type="entry name" value="Endochitinase-like_sf"/>
</dbReference>
<proteinExistence type="predicted"/>
<sequence>SIRHISSLDAILDLQRFQRFYSHSFICYSTRPPQKFLEQPHSFDNTLVTMLFRSLGLAAVATLAVEAISLDDSCSDDVPIPSVPVASGSPPSGSPPSGSLPAASFPSVSLPSASSPSGSAPSVPVPVSAPRYVMYFDQYHTAGIPDKSITTGITHVITAFANSSLFASEPAGEYKPFKPLNEIRALFNNGTKVCMAIGGWGDTDGFSHGASTNASRNKFAKNVVDTAVKLGYDCVDVDWEYPAGNGADYKQIPNANKTQEINTFPLLLSAIKTQLKHHKMELSVTAPGLKRDMIAFTKKQTPKINAAVDHFTVMTYDLMNRRDNITSHHTDVKGSLEAIDTYIALGVEPAKINLGFALYAKWFTTAAGYNCTQGIGCPTELLEAADGTDTGKSGAVTFETANFQAAPTNLTTSTDSSCGAGTFYKCPTGNCCSQYGFCGATEAHCGNGCQSDYGICNGTSTTASFKTAIANGKTDEVRGGQWYWDPAGPFFWTWDTPALVTRKFNDIVKARGVGGVAVWSLGEDSYDFSLLKAIQAGVKAWPKKQ</sequence>
<dbReference type="Gene3D" id="3.30.60.10">
    <property type="entry name" value="Endochitinase-like"/>
    <property type="match status" value="1"/>
</dbReference>
<comment type="caution">
    <text evidence="3">Lacks conserved residue(s) required for the propagation of feature annotation.</text>
</comment>
<dbReference type="GO" id="GO:0006032">
    <property type="term" value="P:chitin catabolic process"/>
    <property type="evidence" value="ECO:0007669"/>
    <property type="project" value="TreeGrafter"/>
</dbReference>
<feature type="disulfide bond" evidence="3">
    <location>
        <begin position="426"/>
        <end position="438"/>
    </location>
</feature>
<dbReference type="SMART" id="SM00270">
    <property type="entry name" value="ChtBD1"/>
    <property type="match status" value="1"/>
</dbReference>
<keyword evidence="7" id="KW-0378">Hydrolase</keyword>
<accession>A0A167DZF0</accession>
<dbReference type="SMART" id="SM00636">
    <property type="entry name" value="Glyco_18"/>
    <property type="match status" value="1"/>
</dbReference>
<feature type="domain" description="Chitin-binding type-1" evidence="5">
    <location>
        <begin position="415"/>
        <end position="458"/>
    </location>
</feature>
<dbReference type="Gene3D" id="3.20.20.80">
    <property type="entry name" value="Glycosidases"/>
    <property type="match status" value="1"/>
</dbReference>
<keyword evidence="8" id="KW-1185">Reference proteome</keyword>
<feature type="region of interest" description="Disordered" evidence="4">
    <location>
        <begin position="81"/>
        <end position="101"/>
    </location>
</feature>
<dbReference type="SUPFAM" id="SSF57016">
    <property type="entry name" value="Plant lectins/antimicrobial peptides"/>
    <property type="match status" value="1"/>
</dbReference>
<dbReference type="InterPro" id="IPR017853">
    <property type="entry name" value="GH"/>
</dbReference>
<feature type="non-terminal residue" evidence="7">
    <location>
        <position position="1"/>
    </location>
</feature>
<evidence type="ECO:0000256" key="3">
    <source>
        <dbReference type="PROSITE-ProRule" id="PRU00261"/>
    </source>
</evidence>
<reference evidence="7 8" key="1">
    <citation type="submission" date="2015-06" db="EMBL/GenBank/DDBJ databases">
        <title>Survival trade-offs in plant roots during colonization by closely related pathogenic and mutualistic fungi.</title>
        <authorList>
            <person name="Hacquard S."/>
            <person name="Kracher B."/>
            <person name="Hiruma K."/>
            <person name="Weinman A."/>
            <person name="Muench P."/>
            <person name="Garrido Oter R."/>
            <person name="Ver Loren van Themaat E."/>
            <person name="Dallerey J.-F."/>
            <person name="Damm U."/>
            <person name="Henrissat B."/>
            <person name="Lespinet O."/>
            <person name="Thon M."/>
            <person name="Kemen E."/>
            <person name="McHardy A.C."/>
            <person name="Schulze-Lefert P."/>
            <person name="O'Connell R.J."/>
        </authorList>
    </citation>
    <scope>NUCLEOTIDE SEQUENCE [LARGE SCALE GENOMIC DNA]</scope>
    <source>
        <strain evidence="7 8">MAFF 238704</strain>
    </source>
</reference>
<dbReference type="InterPro" id="IPR011583">
    <property type="entry name" value="Chitinase_II/V-like_cat"/>
</dbReference>
<comment type="caution">
    <text evidence="7">The sequence shown here is derived from an EMBL/GenBank/DDBJ whole genome shotgun (WGS) entry which is preliminary data.</text>
</comment>
<dbReference type="Pfam" id="PF00187">
    <property type="entry name" value="Chitin_bind_1"/>
    <property type="match status" value="1"/>
</dbReference>
<dbReference type="GO" id="GO:0005576">
    <property type="term" value="C:extracellular region"/>
    <property type="evidence" value="ECO:0007669"/>
    <property type="project" value="TreeGrafter"/>
</dbReference>
<evidence type="ECO:0000313" key="8">
    <source>
        <dbReference type="Proteomes" id="UP000076584"/>
    </source>
</evidence>
<dbReference type="CDD" id="cd11618">
    <property type="entry name" value="ChtBD1_1"/>
    <property type="match status" value="1"/>
</dbReference>
<dbReference type="GO" id="GO:0008843">
    <property type="term" value="F:endochitinase activity"/>
    <property type="evidence" value="ECO:0007669"/>
    <property type="project" value="UniProtKB-EC"/>
</dbReference>
<dbReference type="EC" id="3.2.1.14" evidence="1"/>
<organism evidence="7 8">
    <name type="scientific">Colletotrichum incanum</name>
    <name type="common">Soybean anthracnose fungus</name>
    <dbReference type="NCBI Taxonomy" id="1573173"/>
    <lineage>
        <taxon>Eukaryota</taxon>
        <taxon>Fungi</taxon>
        <taxon>Dikarya</taxon>
        <taxon>Ascomycota</taxon>
        <taxon>Pezizomycotina</taxon>
        <taxon>Sordariomycetes</taxon>
        <taxon>Hypocreomycetidae</taxon>
        <taxon>Glomerellales</taxon>
        <taxon>Glomerellaceae</taxon>
        <taxon>Colletotrichum</taxon>
        <taxon>Colletotrichum spaethianum species complex</taxon>
    </lineage>
</organism>
<dbReference type="Pfam" id="PF00704">
    <property type="entry name" value="Glyco_hydro_18"/>
    <property type="match status" value="1"/>
</dbReference>
<dbReference type="GO" id="GO:0005975">
    <property type="term" value="P:carbohydrate metabolic process"/>
    <property type="evidence" value="ECO:0007669"/>
    <property type="project" value="InterPro"/>
</dbReference>
<dbReference type="STRING" id="1573173.A0A167DZF0"/>
<dbReference type="InterPro" id="IPR001223">
    <property type="entry name" value="Glyco_hydro18_cat"/>
</dbReference>
<dbReference type="PANTHER" id="PTHR11177">
    <property type="entry name" value="CHITINASE"/>
    <property type="match status" value="1"/>
</dbReference>
<dbReference type="InterPro" id="IPR001002">
    <property type="entry name" value="Chitin-bd_1"/>
</dbReference>
<dbReference type="EMBL" id="LFIW01000859">
    <property type="protein sequence ID" value="KZL84524.1"/>
    <property type="molecule type" value="Genomic_DNA"/>
</dbReference>
<evidence type="ECO:0000259" key="5">
    <source>
        <dbReference type="PROSITE" id="PS50941"/>
    </source>
</evidence>
<keyword evidence="2 3" id="KW-0147">Chitin-binding</keyword>
<dbReference type="Proteomes" id="UP000076584">
    <property type="component" value="Unassembled WGS sequence"/>
</dbReference>
<feature type="domain" description="GH18" evidence="6">
    <location>
        <begin position="130"/>
        <end position="541"/>
    </location>
</feature>
<dbReference type="GO" id="GO:0008061">
    <property type="term" value="F:chitin binding"/>
    <property type="evidence" value="ECO:0007669"/>
    <property type="project" value="UniProtKB-UniRule"/>
</dbReference>
<evidence type="ECO:0000256" key="4">
    <source>
        <dbReference type="SAM" id="MobiDB-lite"/>
    </source>
</evidence>